<organism evidence="1 2">
    <name type="scientific">Ceratopteris richardii</name>
    <name type="common">Triangle waterfern</name>
    <dbReference type="NCBI Taxonomy" id="49495"/>
    <lineage>
        <taxon>Eukaryota</taxon>
        <taxon>Viridiplantae</taxon>
        <taxon>Streptophyta</taxon>
        <taxon>Embryophyta</taxon>
        <taxon>Tracheophyta</taxon>
        <taxon>Polypodiopsida</taxon>
        <taxon>Polypodiidae</taxon>
        <taxon>Polypodiales</taxon>
        <taxon>Pteridineae</taxon>
        <taxon>Pteridaceae</taxon>
        <taxon>Parkerioideae</taxon>
        <taxon>Ceratopteris</taxon>
    </lineage>
</organism>
<accession>A0A8T2USA4</accession>
<keyword evidence="2" id="KW-1185">Reference proteome</keyword>
<evidence type="ECO:0000313" key="2">
    <source>
        <dbReference type="Proteomes" id="UP000825935"/>
    </source>
</evidence>
<dbReference type="Proteomes" id="UP000825935">
    <property type="component" value="Chromosome 5"/>
</dbReference>
<dbReference type="OrthoDB" id="1925714at2759"/>
<dbReference type="AlphaFoldDB" id="A0A8T2USA4"/>
<reference evidence="1" key="1">
    <citation type="submission" date="2021-08" db="EMBL/GenBank/DDBJ databases">
        <title>WGS assembly of Ceratopteris richardii.</title>
        <authorList>
            <person name="Marchant D.B."/>
            <person name="Chen G."/>
            <person name="Jenkins J."/>
            <person name="Shu S."/>
            <person name="Leebens-Mack J."/>
            <person name="Grimwood J."/>
            <person name="Schmutz J."/>
            <person name="Soltis P."/>
            <person name="Soltis D."/>
            <person name="Chen Z.-H."/>
        </authorList>
    </citation>
    <scope>NUCLEOTIDE SEQUENCE</scope>
    <source>
        <strain evidence="1">Whitten #5841</strain>
        <tissue evidence="1">Leaf</tissue>
    </source>
</reference>
<name>A0A8T2USA4_CERRI</name>
<comment type="caution">
    <text evidence="1">The sequence shown here is derived from an EMBL/GenBank/DDBJ whole genome shotgun (WGS) entry which is preliminary data.</text>
</comment>
<protein>
    <submittedName>
        <fullName evidence="1">Uncharacterized protein</fullName>
    </submittedName>
</protein>
<proteinExistence type="predicted"/>
<gene>
    <name evidence="1" type="ORF">KP509_05G010800</name>
</gene>
<evidence type="ECO:0000313" key="1">
    <source>
        <dbReference type="EMBL" id="KAH7436264.1"/>
    </source>
</evidence>
<sequence length="51" mass="5793">MIGRHSDCLSREQRSSISWFFSCMSPPLFTLCSALLRNCHVIGDKHIGQPE</sequence>
<dbReference type="EMBL" id="CM035410">
    <property type="protein sequence ID" value="KAH7436264.1"/>
    <property type="molecule type" value="Genomic_DNA"/>
</dbReference>